<sequence length="134" mass="15005">MSAPRFLIDTNVFIGLEDHAVVAPHFALLQQLAARSGVEIYVHEAAIDDIRRDKDEARRRVSLSKINKFPVVKKMAGVDQAMLATKYGRIRRHNDLVDSTLLHALEIGVADFLVTEDQGLHDRAERLSSTFGAR</sequence>
<dbReference type="STRING" id="46914.JP75_25545"/>
<dbReference type="AlphaFoldDB" id="A0A087LNW7"/>
<gene>
    <name evidence="1" type="ORF">JP75_25545</name>
</gene>
<feature type="non-terminal residue" evidence="1">
    <location>
        <position position="134"/>
    </location>
</feature>
<keyword evidence="2" id="KW-1185">Reference proteome</keyword>
<evidence type="ECO:0000313" key="2">
    <source>
        <dbReference type="Proteomes" id="UP000028981"/>
    </source>
</evidence>
<name>A0A087LNW7_9HYPH</name>
<dbReference type="EMBL" id="JQGC01000078">
    <property type="protein sequence ID" value="KFL26320.1"/>
    <property type="molecule type" value="Genomic_DNA"/>
</dbReference>
<dbReference type="Proteomes" id="UP000028981">
    <property type="component" value="Unassembled WGS sequence"/>
</dbReference>
<dbReference type="InterPro" id="IPR029060">
    <property type="entry name" value="PIN-like_dom_sf"/>
</dbReference>
<comment type="caution">
    <text evidence="1">The sequence shown here is derived from an EMBL/GenBank/DDBJ whole genome shotgun (WGS) entry which is preliminary data.</text>
</comment>
<keyword evidence="1" id="KW-0808">Transferase</keyword>
<dbReference type="SUPFAM" id="SSF88723">
    <property type="entry name" value="PIN domain-like"/>
    <property type="match status" value="1"/>
</dbReference>
<organism evidence="1 2">
    <name type="scientific">Devosia riboflavina</name>
    <dbReference type="NCBI Taxonomy" id="46914"/>
    <lineage>
        <taxon>Bacteria</taxon>
        <taxon>Pseudomonadati</taxon>
        <taxon>Pseudomonadota</taxon>
        <taxon>Alphaproteobacteria</taxon>
        <taxon>Hyphomicrobiales</taxon>
        <taxon>Devosiaceae</taxon>
        <taxon>Devosia</taxon>
    </lineage>
</organism>
<reference evidence="1 2" key="1">
    <citation type="submission" date="2014-08" db="EMBL/GenBank/DDBJ databases">
        <authorList>
            <person name="Hassan Y.I."/>
            <person name="Lepp D."/>
            <person name="Zhou T."/>
        </authorList>
    </citation>
    <scope>NUCLEOTIDE SEQUENCE [LARGE SCALE GENOMIC DNA]</scope>
    <source>
        <strain evidence="1 2">IFO13584</strain>
    </source>
</reference>
<accession>A0A087LNW7</accession>
<dbReference type="GO" id="GO:0016740">
    <property type="term" value="F:transferase activity"/>
    <property type="evidence" value="ECO:0007669"/>
    <property type="project" value="UniProtKB-KW"/>
</dbReference>
<protein>
    <submittedName>
        <fullName evidence="1">GCN5 family acetyltransferase</fullName>
    </submittedName>
</protein>
<evidence type="ECO:0000313" key="1">
    <source>
        <dbReference type="EMBL" id="KFL26320.1"/>
    </source>
</evidence>
<proteinExistence type="predicted"/>